<keyword evidence="2 3" id="KW-0067">ATP-binding</keyword>
<evidence type="ECO:0000259" key="4">
    <source>
        <dbReference type="PROSITE" id="PS51161"/>
    </source>
</evidence>
<name>A0A316TU78_9BACT</name>
<comment type="caution">
    <text evidence="5">The sequence shown here is derived from an EMBL/GenBank/DDBJ whole genome shotgun (WGS) entry which is preliminary data.</text>
</comment>
<dbReference type="OrthoDB" id="320396at2"/>
<dbReference type="InterPro" id="IPR007560">
    <property type="entry name" value="Restrct_endonuc_IV_Mrr"/>
</dbReference>
<dbReference type="EMBL" id="QGGB01000008">
    <property type="protein sequence ID" value="PWN05874.1"/>
    <property type="molecule type" value="Genomic_DNA"/>
</dbReference>
<evidence type="ECO:0000313" key="5">
    <source>
        <dbReference type="EMBL" id="PWN05874.1"/>
    </source>
</evidence>
<organism evidence="5 6">
    <name type="scientific">Rhodohalobacter mucosus</name>
    <dbReference type="NCBI Taxonomy" id="2079485"/>
    <lineage>
        <taxon>Bacteria</taxon>
        <taxon>Pseudomonadati</taxon>
        <taxon>Balneolota</taxon>
        <taxon>Balneolia</taxon>
        <taxon>Balneolales</taxon>
        <taxon>Balneolaceae</taxon>
        <taxon>Rhodohalobacter</taxon>
    </lineage>
</organism>
<evidence type="ECO:0000313" key="6">
    <source>
        <dbReference type="Proteomes" id="UP000245533"/>
    </source>
</evidence>
<accession>A0A316TU78</accession>
<dbReference type="RefSeq" id="WP_109647317.1">
    <property type="nucleotide sequence ID" value="NZ_QGGB01000008.1"/>
</dbReference>
<proteinExistence type="predicted"/>
<dbReference type="Pfam" id="PF03477">
    <property type="entry name" value="ATP-cone"/>
    <property type="match status" value="1"/>
</dbReference>
<gene>
    <name evidence="5" type="ORF">DDZ15_11855</name>
</gene>
<dbReference type="InterPro" id="IPR011335">
    <property type="entry name" value="Restrct_endonuc-II-like"/>
</dbReference>
<evidence type="ECO:0000256" key="1">
    <source>
        <dbReference type="ARBA" id="ARBA00022741"/>
    </source>
</evidence>
<dbReference type="Pfam" id="PF04471">
    <property type="entry name" value="Mrr_cat"/>
    <property type="match status" value="1"/>
</dbReference>
<keyword evidence="6" id="KW-1185">Reference proteome</keyword>
<dbReference type="GO" id="GO:0005524">
    <property type="term" value="F:ATP binding"/>
    <property type="evidence" value="ECO:0007669"/>
    <property type="project" value="UniProtKB-UniRule"/>
</dbReference>
<keyword evidence="1 3" id="KW-0547">Nucleotide-binding</keyword>
<dbReference type="InterPro" id="IPR005144">
    <property type="entry name" value="ATP-cone_dom"/>
</dbReference>
<dbReference type="InterPro" id="IPR011856">
    <property type="entry name" value="tRNA_endonuc-like_dom_sf"/>
</dbReference>
<dbReference type="Gene3D" id="3.40.1350.10">
    <property type="match status" value="1"/>
</dbReference>
<reference evidence="5 6" key="1">
    <citation type="submission" date="2018-05" db="EMBL/GenBank/DDBJ databases">
        <title>Rhodohalobacter halophilus gen. nov., sp. nov., a moderately halophilic member of the family Balneolaceae.</title>
        <authorList>
            <person name="Liu Z.-W."/>
        </authorList>
    </citation>
    <scope>NUCLEOTIDE SEQUENCE [LARGE SCALE GENOMIC DNA]</scope>
    <source>
        <strain evidence="5 6">8A47</strain>
    </source>
</reference>
<dbReference type="SUPFAM" id="SSF52980">
    <property type="entry name" value="Restriction endonuclease-like"/>
    <property type="match status" value="1"/>
</dbReference>
<sequence length="285" mass="32333">MSAVNVTKYSGDVETYDESKLRKSLRSAGAAEAVIDEIAAHIRKMLYEGISTQKIYNEAFKKLRDVSARSAGRYKLKEALFELGPSGYPFEKFIGELLTRLGYETKVGVVVEGDCVSHEIDVIANKENDYVLVECKFHNRNQKYCNVKVPLYIQSRFLDVKKNWTSQPNHRNKHHYGWVVTNTRFTDDAKTYGNCVGLRLLSWDHPKDNAIKDLIGRMNLHPVTCLSSLTNEEKSSLLDADIIFCKQICENPNIMNTTSVSKRKFNRIAKEAEAICNNNRGLANG</sequence>
<protein>
    <submittedName>
        <fullName evidence="5">ATPase</fullName>
    </submittedName>
</protein>
<dbReference type="GO" id="GO:0009307">
    <property type="term" value="P:DNA restriction-modification system"/>
    <property type="evidence" value="ECO:0007669"/>
    <property type="project" value="InterPro"/>
</dbReference>
<dbReference type="Pfam" id="PF22357">
    <property type="entry name" value="AF1548-like_C"/>
    <property type="match status" value="1"/>
</dbReference>
<dbReference type="PROSITE" id="PS51161">
    <property type="entry name" value="ATP_CONE"/>
    <property type="match status" value="1"/>
</dbReference>
<dbReference type="Proteomes" id="UP000245533">
    <property type="component" value="Unassembled WGS sequence"/>
</dbReference>
<dbReference type="AlphaFoldDB" id="A0A316TU78"/>
<dbReference type="GO" id="GO:0004519">
    <property type="term" value="F:endonuclease activity"/>
    <property type="evidence" value="ECO:0007669"/>
    <property type="project" value="InterPro"/>
</dbReference>
<dbReference type="GO" id="GO:0003677">
    <property type="term" value="F:DNA binding"/>
    <property type="evidence" value="ECO:0007669"/>
    <property type="project" value="InterPro"/>
</dbReference>
<feature type="domain" description="ATP-cone" evidence="4">
    <location>
        <begin position="4"/>
        <end position="89"/>
    </location>
</feature>
<dbReference type="InterPro" id="IPR054374">
    <property type="entry name" value="AF1548-like_C"/>
</dbReference>
<evidence type="ECO:0000256" key="2">
    <source>
        <dbReference type="ARBA" id="ARBA00022840"/>
    </source>
</evidence>
<dbReference type="CDD" id="cd22308">
    <property type="entry name" value="Af1548-like"/>
    <property type="match status" value="1"/>
</dbReference>
<evidence type="ECO:0000256" key="3">
    <source>
        <dbReference type="PROSITE-ProRule" id="PRU00492"/>
    </source>
</evidence>